<protein>
    <submittedName>
        <fullName evidence="1">Uncharacterized protein</fullName>
    </submittedName>
</protein>
<accession>A0A5B7I9P0</accession>
<evidence type="ECO:0000313" key="1">
    <source>
        <dbReference type="EMBL" id="MPC78609.1"/>
    </source>
</evidence>
<dbReference type="AlphaFoldDB" id="A0A5B7I9P0"/>
<dbReference type="EMBL" id="VSRR010048880">
    <property type="protein sequence ID" value="MPC78609.1"/>
    <property type="molecule type" value="Genomic_DNA"/>
</dbReference>
<name>A0A5B7I9P0_PORTR</name>
<evidence type="ECO:0000313" key="2">
    <source>
        <dbReference type="Proteomes" id="UP000324222"/>
    </source>
</evidence>
<keyword evidence="2" id="KW-1185">Reference proteome</keyword>
<comment type="caution">
    <text evidence="1">The sequence shown here is derived from an EMBL/GenBank/DDBJ whole genome shotgun (WGS) entry which is preliminary data.</text>
</comment>
<proteinExistence type="predicted"/>
<gene>
    <name evidence="1" type="ORF">E2C01_073100</name>
</gene>
<sequence>MGEETSRSQKDRMVMHIFGAKSAPGRPNMISVIIRRLRQNGVGRTAFLEGEATAARLLVAAHGRWLLDGVHEVTAA</sequence>
<organism evidence="1 2">
    <name type="scientific">Portunus trituberculatus</name>
    <name type="common">Swimming crab</name>
    <name type="synonym">Neptunus trituberculatus</name>
    <dbReference type="NCBI Taxonomy" id="210409"/>
    <lineage>
        <taxon>Eukaryota</taxon>
        <taxon>Metazoa</taxon>
        <taxon>Ecdysozoa</taxon>
        <taxon>Arthropoda</taxon>
        <taxon>Crustacea</taxon>
        <taxon>Multicrustacea</taxon>
        <taxon>Malacostraca</taxon>
        <taxon>Eumalacostraca</taxon>
        <taxon>Eucarida</taxon>
        <taxon>Decapoda</taxon>
        <taxon>Pleocyemata</taxon>
        <taxon>Brachyura</taxon>
        <taxon>Eubrachyura</taxon>
        <taxon>Portunoidea</taxon>
        <taxon>Portunidae</taxon>
        <taxon>Portuninae</taxon>
        <taxon>Portunus</taxon>
    </lineage>
</organism>
<reference evidence="1 2" key="1">
    <citation type="submission" date="2019-05" db="EMBL/GenBank/DDBJ databases">
        <title>Another draft genome of Portunus trituberculatus and its Hox gene families provides insights of decapod evolution.</title>
        <authorList>
            <person name="Jeong J.-H."/>
            <person name="Song I."/>
            <person name="Kim S."/>
            <person name="Choi T."/>
            <person name="Kim D."/>
            <person name="Ryu S."/>
            <person name="Kim W."/>
        </authorList>
    </citation>
    <scope>NUCLEOTIDE SEQUENCE [LARGE SCALE GENOMIC DNA]</scope>
    <source>
        <tissue evidence="1">Muscle</tissue>
    </source>
</reference>
<dbReference type="Proteomes" id="UP000324222">
    <property type="component" value="Unassembled WGS sequence"/>
</dbReference>